<dbReference type="Gene3D" id="2.30.29.30">
    <property type="entry name" value="Pleckstrin-homology domain (PH domain)/Phosphotyrosine-binding domain (PTB)"/>
    <property type="match status" value="1"/>
</dbReference>
<feature type="domain" description="PH" evidence="2">
    <location>
        <begin position="350"/>
        <end position="471"/>
    </location>
</feature>
<dbReference type="SUPFAM" id="SSF50729">
    <property type="entry name" value="PH domain-like"/>
    <property type="match status" value="1"/>
</dbReference>
<evidence type="ECO:0000259" key="2">
    <source>
        <dbReference type="PROSITE" id="PS50003"/>
    </source>
</evidence>
<dbReference type="PANTHER" id="PTHR47339:SF1">
    <property type="entry name" value="CELL DIVISION CONTROL PROTEIN 24"/>
    <property type="match status" value="1"/>
</dbReference>
<dbReference type="CDD" id="cd00160">
    <property type="entry name" value="RhoGEF"/>
    <property type="match status" value="1"/>
</dbReference>
<dbReference type="PANTHER" id="PTHR47339">
    <property type="entry name" value="CELL DIVISION CONTROL PROTEIN 24"/>
    <property type="match status" value="1"/>
</dbReference>
<dbReference type="SUPFAM" id="SSF48065">
    <property type="entry name" value="DBL homology domain (DH-domain)"/>
    <property type="match status" value="1"/>
</dbReference>
<dbReference type="AlphaFoldDB" id="A0A9P6YX32"/>
<dbReference type="GO" id="GO:0035556">
    <property type="term" value="P:intracellular signal transduction"/>
    <property type="evidence" value="ECO:0007669"/>
    <property type="project" value="InterPro"/>
</dbReference>
<feature type="compositionally biased region" description="Low complexity" evidence="1">
    <location>
        <begin position="615"/>
        <end position="626"/>
    </location>
</feature>
<dbReference type="SMART" id="SM00233">
    <property type="entry name" value="PH"/>
    <property type="match status" value="1"/>
</dbReference>
<accession>A0A9P6YX32</accession>
<evidence type="ECO:0000259" key="3">
    <source>
        <dbReference type="PROSITE" id="PS50010"/>
    </source>
</evidence>
<dbReference type="PROSITE" id="PS00741">
    <property type="entry name" value="DH_1"/>
    <property type="match status" value="1"/>
</dbReference>
<dbReference type="InterPro" id="IPR000270">
    <property type="entry name" value="PB1_dom"/>
</dbReference>
<dbReference type="SMART" id="SM00325">
    <property type="entry name" value="RhoGEF"/>
    <property type="match status" value="1"/>
</dbReference>
<dbReference type="Pfam" id="PF06395">
    <property type="entry name" value="CDC24"/>
    <property type="match status" value="1"/>
</dbReference>
<feature type="compositionally biased region" description="Low complexity" evidence="1">
    <location>
        <begin position="587"/>
        <end position="597"/>
    </location>
</feature>
<dbReference type="GO" id="GO:0005737">
    <property type="term" value="C:cytoplasm"/>
    <property type="evidence" value="ECO:0007669"/>
    <property type="project" value="TreeGrafter"/>
</dbReference>
<dbReference type="GO" id="GO:0043332">
    <property type="term" value="C:mating projection tip"/>
    <property type="evidence" value="ECO:0007669"/>
    <property type="project" value="TreeGrafter"/>
</dbReference>
<feature type="domain" description="DH" evidence="3">
    <location>
        <begin position="150"/>
        <end position="324"/>
    </location>
</feature>
<dbReference type="Pfam" id="PF00621">
    <property type="entry name" value="RhoGEF"/>
    <property type="match status" value="1"/>
</dbReference>
<dbReference type="InterPro" id="IPR010481">
    <property type="entry name" value="Cdc24/Scd1_N"/>
</dbReference>
<dbReference type="Pfam" id="PF15411">
    <property type="entry name" value="PH_10"/>
    <property type="match status" value="1"/>
</dbReference>
<dbReference type="InterPro" id="IPR000219">
    <property type="entry name" value="DH_dom"/>
</dbReference>
<dbReference type="InterPro" id="IPR053793">
    <property type="entry name" value="PB1-like"/>
</dbReference>
<protein>
    <recommendedName>
        <fullName evidence="7">DH domain-containing protein</fullName>
    </recommendedName>
</protein>
<dbReference type="GO" id="GO:0031106">
    <property type="term" value="P:septin ring organization"/>
    <property type="evidence" value="ECO:0007669"/>
    <property type="project" value="TreeGrafter"/>
</dbReference>
<gene>
    <name evidence="5" type="ORF">G6F50_009482</name>
</gene>
<dbReference type="InterPro" id="IPR001331">
    <property type="entry name" value="GDS_CDC24_CS"/>
</dbReference>
<organism evidence="5 6">
    <name type="scientific">Rhizopus delemar</name>
    <dbReference type="NCBI Taxonomy" id="936053"/>
    <lineage>
        <taxon>Eukaryota</taxon>
        <taxon>Fungi</taxon>
        <taxon>Fungi incertae sedis</taxon>
        <taxon>Mucoromycota</taxon>
        <taxon>Mucoromycotina</taxon>
        <taxon>Mucoromycetes</taxon>
        <taxon>Mucorales</taxon>
        <taxon>Mucorineae</taxon>
        <taxon>Rhizopodaceae</taxon>
        <taxon>Rhizopus</taxon>
    </lineage>
</organism>
<dbReference type="Gene3D" id="3.10.20.90">
    <property type="entry name" value="Phosphatidylinositol 3-kinase Catalytic Subunit, Chain A, domain 1"/>
    <property type="match status" value="1"/>
</dbReference>
<dbReference type="InterPro" id="IPR001849">
    <property type="entry name" value="PH_domain"/>
</dbReference>
<evidence type="ECO:0000313" key="6">
    <source>
        <dbReference type="Proteomes" id="UP000740926"/>
    </source>
</evidence>
<dbReference type="GO" id="GO:0030010">
    <property type="term" value="P:establishment of cell polarity"/>
    <property type="evidence" value="ECO:0007669"/>
    <property type="project" value="TreeGrafter"/>
</dbReference>
<reference evidence="5 6" key="1">
    <citation type="journal article" date="2020" name="Microb. Genom.">
        <title>Genetic diversity of clinical and environmental Mucorales isolates obtained from an investigation of mucormycosis cases among solid organ transplant recipients.</title>
        <authorList>
            <person name="Nguyen M.H."/>
            <person name="Kaul D."/>
            <person name="Muto C."/>
            <person name="Cheng S.J."/>
            <person name="Richter R.A."/>
            <person name="Bruno V.M."/>
            <person name="Liu G."/>
            <person name="Beyhan S."/>
            <person name="Sundermann A.J."/>
            <person name="Mounaud S."/>
            <person name="Pasculle A.W."/>
            <person name="Nierman W.C."/>
            <person name="Driscoll E."/>
            <person name="Cumbie R."/>
            <person name="Clancy C.J."/>
            <person name="Dupont C.L."/>
        </authorList>
    </citation>
    <scope>NUCLEOTIDE SEQUENCE [LARGE SCALE GENOMIC DNA]</scope>
    <source>
        <strain evidence="5 6">GL24</strain>
    </source>
</reference>
<dbReference type="InterPro" id="IPR035899">
    <property type="entry name" value="DBL_dom_sf"/>
</dbReference>
<dbReference type="SUPFAM" id="SSF54277">
    <property type="entry name" value="CAD &amp; PB1 domains"/>
    <property type="match status" value="1"/>
</dbReference>
<name>A0A9P6YX32_9FUNG</name>
<dbReference type="GO" id="GO:0000935">
    <property type="term" value="C:division septum"/>
    <property type="evidence" value="ECO:0007669"/>
    <property type="project" value="TreeGrafter"/>
</dbReference>
<dbReference type="Gene3D" id="1.20.900.10">
    <property type="entry name" value="Dbl homology (DH) domain"/>
    <property type="match status" value="1"/>
</dbReference>
<dbReference type="EMBL" id="JAANIU010001870">
    <property type="protein sequence ID" value="KAG1566064.1"/>
    <property type="molecule type" value="Genomic_DNA"/>
</dbReference>
<evidence type="ECO:0000259" key="4">
    <source>
        <dbReference type="PROSITE" id="PS51745"/>
    </source>
</evidence>
<comment type="caution">
    <text evidence="5">The sequence shown here is derived from an EMBL/GenBank/DDBJ whole genome shotgun (WGS) entry which is preliminary data.</text>
</comment>
<proteinExistence type="predicted"/>
<dbReference type="GO" id="GO:0005634">
    <property type="term" value="C:nucleus"/>
    <property type="evidence" value="ECO:0007669"/>
    <property type="project" value="TreeGrafter"/>
</dbReference>
<feature type="region of interest" description="Disordered" evidence="1">
    <location>
        <begin position="552"/>
        <end position="644"/>
    </location>
</feature>
<dbReference type="InterPro" id="IPR011993">
    <property type="entry name" value="PH-like_dom_sf"/>
</dbReference>
<sequence>MIDSPIATDSITNKQATQEASIYHTCRSVLNALTYVKGFEVFLENIEENSASDPLTKLWNIYSPITVNSSATSKSKVYIYHFIIACRDQLYFPEDSLFTVTELCQNDTNGFVKVVNTVKCILELLKEQGTIPEHALTEIETSNNDSPKDMRDNVVYELLSTERKYVQDLEALQNYMKEVQAQEVLSPDTMHYLFGNLNALVDIQRRFLIQIEAQAASPTKEQRFGYLFIQFEEAFTVYEPFCANFQIAQDLVVQVANKLQKLANIMSPTYELPAMLIKPIQRVCKYPLLLQQLIKSTPEDWPYSEENKEGLEAIQRVTKKVNETKRIQENALVVEDLKKKLAVEDGSECSVDKYGQLLLHDKLVLQKADSEHVKEVVVFLFEKVILLCKEVKDVNKNSISIKKKRKEGTLLVRGKIPMSRIEHVKGSSAQTGHYVLHVSWTEKDVNQTVQLKCRNDEQLRQWLGVIIEIKESTSKFDLLSTAPQTPLSEINPLLNYYDDEEDDYYNQEHDEDHNHSPMENNNLFMRNRSYSYQYNRMPHHHLQEQITRKQSLGNLSSPNFPPRHFVNGIPGMTLPPLPKSPNTPVASTSTSTSSSSTHADVYLNHSLPSSPPTSHPSSPNNNHMPSGALWKRRQQQKHDPMDEPVYDRGRLLTDANSIDLLSATTTAVNTKRNSNPNQDIPEDYIKIKIHHTGSIYVVLVPLTINFAELSKKIEDKLRLCVQEPTISISGLKYEDEDGDLITINSNEDVQMGFESKGPSNVVNFHVTTVC</sequence>
<dbReference type="PROSITE" id="PS50003">
    <property type="entry name" value="PH_DOMAIN"/>
    <property type="match status" value="1"/>
</dbReference>
<dbReference type="PROSITE" id="PS51745">
    <property type="entry name" value="PB1"/>
    <property type="match status" value="1"/>
</dbReference>
<evidence type="ECO:0000256" key="1">
    <source>
        <dbReference type="SAM" id="MobiDB-lite"/>
    </source>
</evidence>
<evidence type="ECO:0008006" key="7">
    <source>
        <dbReference type="Google" id="ProtNLM"/>
    </source>
</evidence>
<evidence type="ECO:0000313" key="5">
    <source>
        <dbReference type="EMBL" id="KAG1566064.1"/>
    </source>
</evidence>
<dbReference type="Proteomes" id="UP000740926">
    <property type="component" value="Unassembled WGS sequence"/>
</dbReference>
<keyword evidence="6" id="KW-1185">Reference proteome</keyword>
<dbReference type="GO" id="GO:0005085">
    <property type="term" value="F:guanyl-nucleotide exchange factor activity"/>
    <property type="evidence" value="ECO:0007669"/>
    <property type="project" value="InterPro"/>
</dbReference>
<feature type="domain" description="PB1" evidence="4">
    <location>
        <begin position="684"/>
        <end position="769"/>
    </location>
</feature>
<dbReference type="PROSITE" id="PS50010">
    <property type="entry name" value="DH_2"/>
    <property type="match status" value="1"/>
</dbReference>
<dbReference type="CDD" id="cd05992">
    <property type="entry name" value="PB1"/>
    <property type="match status" value="1"/>
</dbReference>
<dbReference type="SMART" id="SM00666">
    <property type="entry name" value="PB1"/>
    <property type="match status" value="1"/>
</dbReference>
<dbReference type="Pfam" id="PF00564">
    <property type="entry name" value="PB1"/>
    <property type="match status" value="1"/>
</dbReference>
<dbReference type="InterPro" id="IPR053026">
    <property type="entry name" value="CDC42_GEF"/>
</dbReference>